<dbReference type="GO" id="GO:0005764">
    <property type="term" value="C:lysosome"/>
    <property type="evidence" value="ECO:0007669"/>
    <property type="project" value="InterPro"/>
</dbReference>
<evidence type="ECO:0000256" key="3">
    <source>
        <dbReference type="ARBA" id="ARBA00022729"/>
    </source>
</evidence>
<dbReference type="PROSITE" id="PS50015">
    <property type="entry name" value="SAP_B"/>
    <property type="match status" value="7"/>
</dbReference>
<dbReference type="PANTHER" id="PTHR11480:SF3">
    <property type="entry name" value="BCDNA.GH08312"/>
    <property type="match status" value="1"/>
</dbReference>
<keyword evidence="5" id="KW-1015">Disulfide bond</keyword>
<comment type="subcellular location">
    <subcellularLocation>
        <location evidence="1">Secreted</location>
    </subcellularLocation>
</comment>
<proteinExistence type="predicted"/>
<dbReference type="OrthoDB" id="69496at2759"/>
<dbReference type="Pfam" id="PF03489">
    <property type="entry name" value="SapB_2"/>
    <property type="match status" value="5"/>
</dbReference>
<sequence length="859" mass="95508">MKAFVFISATVLLSVLAVTNADPEPLPRLLGAKQCTWGPSYWCSNITNAAGCRAVKHCIQTVWVHKKLPPDHSSVCQTCLDMVKQARDQLLSNMTESEIKEVFEGSCNLIPVEIVAKECRNLVDQFIPELVDTLASQMDPQVVCHVSGLCNNERVTKLLAEAQLQSTARPTTNMDSCSACQTVLHLVEEKFKKSSRDQVLQGMLKVCGRMSSLSDACSNIILTYFNEIYSHLLENLGSNEFCIVTGECSGQFHQHTSIQVTPLSSVGIVDVSERDDLPCDLCRQLVGHFRDVIVANTTEDEFQKVLVGICNQTKSFAPECRSIVDEYYPEIYKFLSDEINSTVVCGLIGICPGPDLGENDDTPIIPLLPVQTVIKLQSNKRGSVSLTRGGSSVRIVNPELTPESAQLPIERLMPQTLTMIGNTQLCTFCEYFLHYVQKAITDPKDEDEIKRVVGKACDRLPNSVNETCWEFINTYGDAFVALLAQEIDPSVICPLLSVCKAEDSRDVDVFIKDNKGDKPNCPLCLFAVTKLEEIVKENKTEKEIREELTKLCSHLSKQLREECDTFVTAYADHIVDAVLANLTPQEVCVYIKLCSDTRTYNGIHLEPRVDSPFGGEILTNEIPDHTANGKTLISPSMSKQYSSLGCVVCEFVIAQLENVLSDNSTDQEIIHDIKSVCTIMPKTVNEECTNFINKYGDIIVKLFMDKVAPQLICEMIMVCMTEKEMLRDEVQTCAVCQGSLVTMLELLQNPKVSHDQAHILDKTCKAMPLTYQNKCRQLLQVYGVDLFAKVTNYPTIGNICGEVGLCHNREERDVLVGAKKCTWGPSYWCQNENNALECGATKHCEDKVWMGSKPSATGN</sequence>
<evidence type="ECO:0000313" key="10">
    <source>
        <dbReference type="Proteomes" id="UP000192223"/>
    </source>
</evidence>
<keyword evidence="2" id="KW-0964">Secreted</keyword>
<dbReference type="KEGG" id="apln:108733439"/>
<keyword evidence="6" id="KW-0325">Glycoprotein</keyword>
<evidence type="ECO:0000259" key="9">
    <source>
        <dbReference type="PROSITE" id="PS51110"/>
    </source>
</evidence>
<gene>
    <name evidence="11" type="primary">LOC108733439</name>
</gene>
<dbReference type="InterPro" id="IPR008139">
    <property type="entry name" value="SaposinB_dom"/>
</dbReference>
<evidence type="ECO:0000256" key="7">
    <source>
        <dbReference type="SAM" id="SignalP"/>
    </source>
</evidence>
<dbReference type="FunCoup" id="A0A7F5QW11">
    <property type="interactions" value="862"/>
</dbReference>
<feature type="domain" description="Saposin B-type" evidence="8">
    <location>
        <begin position="642"/>
        <end position="723"/>
    </location>
</feature>
<keyword evidence="10" id="KW-1185">Reference proteome</keyword>
<evidence type="ECO:0000256" key="4">
    <source>
        <dbReference type="ARBA" id="ARBA00022737"/>
    </source>
</evidence>
<dbReference type="GO" id="GO:0016020">
    <property type="term" value="C:membrane"/>
    <property type="evidence" value="ECO:0007669"/>
    <property type="project" value="GOC"/>
</dbReference>
<keyword evidence="3 7" id="KW-0732">Signal</keyword>
<feature type="domain" description="Saposin B-type" evidence="8">
    <location>
        <begin position="173"/>
        <end position="252"/>
    </location>
</feature>
<accession>A0A7F5QW11</accession>
<dbReference type="SMART" id="SM00741">
    <property type="entry name" value="SapB"/>
    <property type="match status" value="7"/>
</dbReference>
<evidence type="ECO:0000256" key="6">
    <source>
        <dbReference type="ARBA" id="ARBA00023180"/>
    </source>
</evidence>
<feature type="signal peptide" evidence="7">
    <location>
        <begin position="1"/>
        <end position="21"/>
    </location>
</feature>
<evidence type="ECO:0000256" key="2">
    <source>
        <dbReference type="ARBA" id="ARBA00022525"/>
    </source>
</evidence>
<evidence type="ECO:0000256" key="5">
    <source>
        <dbReference type="ARBA" id="ARBA00023157"/>
    </source>
</evidence>
<dbReference type="CTD" id="43662"/>
<dbReference type="SMART" id="SM00162">
    <property type="entry name" value="SAPA"/>
    <property type="match status" value="2"/>
</dbReference>
<dbReference type="InterPro" id="IPR008138">
    <property type="entry name" value="SapB_2"/>
</dbReference>
<feature type="domain" description="Saposin A-type" evidence="9">
    <location>
        <begin position="814"/>
        <end position="854"/>
    </location>
</feature>
<evidence type="ECO:0000256" key="1">
    <source>
        <dbReference type="ARBA" id="ARBA00004613"/>
    </source>
</evidence>
<dbReference type="GeneID" id="108733439"/>
<dbReference type="InParanoid" id="A0A7F5QW11"/>
<feature type="domain" description="Saposin B-type" evidence="8">
    <location>
        <begin position="729"/>
        <end position="810"/>
    </location>
</feature>
<protein>
    <submittedName>
        <fullName evidence="11">Prosaposin</fullName>
    </submittedName>
</protein>
<feature type="domain" description="Saposin B-type" evidence="8">
    <location>
        <begin position="72"/>
        <end position="154"/>
    </location>
</feature>
<feature type="domain" description="Saposin B-type" evidence="8">
    <location>
        <begin position="517"/>
        <end position="598"/>
    </location>
</feature>
<dbReference type="Gene3D" id="1.10.225.10">
    <property type="entry name" value="Saposin-like"/>
    <property type="match status" value="7"/>
</dbReference>
<dbReference type="FunFam" id="1.10.225.10:FF:000002">
    <property type="entry name" value="prosaposin isoform X2"/>
    <property type="match status" value="1"/>
</dbReference>
<feature type="domain" description="Saposin B-type" evidence="8">
    <location>
        <begin position="275"/>
        <end position="355"/>
    </location>
</feature>
<reference evidence="11" key="1">
    <citation type="submission" date="2025-08" db="UniProtKB">
        <authorList>
            <consortium name="RefSeq"/>
        </authorList>
    </citation>
    <scope>IDENTIFICATION</scope>
    <source>
        <tissue evidence="11">Entire body</tissue>
    </source>
</reference>
<dbReference type="InterPro" id="IPR007856">
    <property type="entry name" value="SapB_1"/>
</dbReference>
<dbReference type="InterPro" id="IPR011001">
    <property type="entry name" value="Saposin-like"/>
</dbReference>
<dbReference type="InterPro" id="IPR008373">
    <property type="entry name" value="Saposin"/>
</dbReference>
<dbReference type="GO" id="GO:0006665">
    <property type="term" value="P:sphingolipid metabolic process"/>
    <property type="evidence" value="ECO:0007669"/>
    <property type="project" value="InterPro"/>
</dbReference>
<dbReference type="InterPro" id="IPR003119">
    <property type="entry name" value="SAP_A"/>
</dbReference>
<dbReference type="GO" id="GO:0005576">
    <property type="term" value="C:extracellular region"/>
    <property type="evidence" value="ECO:0007669"/>
    <property type="project" value="UniProtKB-SubCell"/>
</dbReference>
<dbReference type="Proteomes" id="UP000192223">
    <property type="component" value="Unplaced"/>
</dbReference>
<dbReference type="PROSITE" id="PS51110">
    <property type="entry name" value="SAP_A"/>
    <property type="match status" value="2"/>
</dbReference>
<evidence type="ECO:0000313" key="11">
    <source>
        <dbReference type="RefSeq" id="XP_025829300.1"/>
    </source>
</evidence>
<dbReference type="Pfam" id="PF05184">
    <property type="entry name" value="SapB_1"/>
    <property type="match status" value="4"/>
</dbReference>
<organism evidence="10 11">
    <name type="scientific">Agrilus planipennis</name>
    <name type="common">Emerald ash borer</name>
    <name type="synonym">Agrilus marcopoli</name>
    <dbReference type="NCBI Taxonomy" id="224129"/>
    <lineage>
        <taxon>Eukaryota</taxon>
        <taxon>Metazoa</taxon>
        <taxon>Ecdysozoa</taxon>
        <taxon>Arthropoda</taxon>
        <taxon>Hexapoda</taxon>
        <taxon>Insecta</taxon>
        <taxon>Pterygota</taxon>
        <taxon>Neoptera</taxon>
        <taxon>Endopterygota</taxon>
        <taxon>Coleoptera</taxon>
        <taxon>Polyphaga</taxon>
        <taxon>Elateriformia</taxon>
        <taxon>Buprestoidea</taxon>
        <taxon>Buprestidae</taxon>
        <taxon>Agrilinae</taxon>
        <taxon>Agrilus</taxon>
    </lineage>
</organism>
<evidence type="ECO:0000259" key="8">
    <source>
        <dbReference type="PROSITE" id="PS50015"/>
    </source>
</evidence>
<feature type="chain" id="PRO_5028936869" evidence="7">
    <location>
        <begin position="22"/>
        <end position="859"/>
    </location>
</feature>
<dbReference type="Pfam" id="PF02199">
    <property type="entry name" value="SapA"/>
    <property type="match status" value="2"/>
</dbReference>
<feature type="domain" description="Saposin B-type" evidence="8">
    <location>
        <begin position="422"/>
        <end position="503"/>
    </location>
</feature>
<name>A0A7F5QW11_AGRPL</name>
<dbReference type="PANTHER" id="PTHR11480">
    <property type="entry name" value="SAPOSIN-RELATED"/>
    <property type="match status" value="1"/>
</dbReference>
<keyword evidence="4" id="KW-0677">Repeat</keyword>
<feature type="domain" description="Saposin A-type" evidence="9">
    <location>
        <begin position="28"/>
        <end position="68"/>
    </location>
</feature>
<dbReference type="RefSeq" id="XP_025829300.1">
    <property type="nucleotide sequence ID" value="XM_025973515.1"/>
</dbReference>
<dbReference type="PRINTS" id="PR01797">
    <property type="entry name" value="SAPOSIN"/>
</dbReference>
<dbReference type="InterPro" id="IPR051428">
    <property type="entry name" value="Sphingo_Act-Surfact_Prot"/>
</dbReference>
<dbReference type="SUPFAM" id="SSF47862">
    <property type="entry name" value="Saposin"/>
    <property type="match status" value="7"/>
</dbReference>
<dbReference type="AlphaFoldDB" id="A0A7F5QW11"/>